<keyword evidence="6" id="KW-1185">Reference proteome</keyword>
<dbReference type="AlphaFoldDB" id="A0A919GKM3"/>
<evidence type="ECO:0000256" key="1">
    <source>
        <dbReference type="ARBA" id="ARBA00005964"/>
    </source>
</evidence>
<dbReference type="EC" id="3.1.1.-" evidence="3"/>
<evidence type="ECO:0000256" key="3">
    <source>
        <dbReference type="RuleBase" id="RU361235"/>
    </source>
</evidence>
<dbReference type="InterPro" id="IPR019826">
    <property type="entry name" value="Carboxylesterase_B_AS"/>
</dbReference>
<dbReference type="Pfam" id="PF00135">
    <property type="entry name" value="COesterase"/>
    <property type="match status" value="1"/>
</dbReference>
<sequence>MRQSPEVRTANGVVRGRYEGRLALFRGIPFAQPPLGPRRFSAPKAAEPWDGVRDADRFGPSVPQSTVFADPASPAPVPDGSGDWLTLNVWSPDPGTANLPVMVWIHGGAYLMGTSADPMYDGSAIAREGVVYVSLNYRVGMEGFAHIEGAPDNRGLLDQVAALRWVRQNIAAFGGDPGNITVFGQSAGAGSIAALLAMPSARGLFRRAVAQSVPGTFLSRALAADVGATVAGEFGLRPTVSDLATVPPARLQAAGDAVTRKMAEFADRWGVLSRTPTPYSPVVDGDVLPASPWDALRAGASRDVDLLAGHTRDEFRLFTTLNGGGPRGVTAEQAAAALEAFGPGPTGGAAYRTAHPTATFGRLHELVSSDWFFRMPTLKLAEAHAAGGGRTRMYTLDWSPTPLGAAHSLDTLLVLGNLRGPMLSTLLLGPDPGEEAERVSRDMRDAWVRFAATGEPGWPRFDGRRRLTRVYDREASTVPYPEETSRSIWADHEFGVLGLRRC</sequence>
<dbReference type="SUPFAM" id="SSF53474">
    <property type="entry name" value="alpha/beta-Hydrolases"/>
    <property type="match status" value="1"/>
</dbReference>
<comment type="similarity">
    <text evidence="1 3">Belongs to the type-B carboxylesterase/lipase family.</text>
</comment>
<proteinExistence type="inferred from homology"/>
<gene>
    <name evidence="5" type="ORF">GCM10018793_57950</name>
</gene>
<name>A0A919GKM3_9ACTN</name>
<keyword evidence="2 3" id="KW-0378">Hydrolase</keyword>
<dbReference type="GO" id="GO:0016787">
    <property type="term" value="F:hydrolase activity"/>
    <property type="evidence" value="ECO:0007669"/>
    <property type="project" value="UniProtKB-KW"/>
</dbReference>
<dbReference type="PANTHER" id="PTHR11559">
    <property type="entry name" value="CARBOXYLESTERASE"/>
    <property type="match status" value="1"/>
</dbReference>
<evidence type="ECO:0000259" key="4">
    <source>
        <dbReference type="Pfam" id="PF00135"/>
    </source>
</evidence>
<accession>A0A919GKM3</accession>
<dbReference type="RefSeq" id="WP_189937090.1">
    <property type="nucleotide sequence ID" value="NZ_BNCD01000022.1"/>
</dbReference>
<dbReference type="Proteomes" id="UP000603708">
    <property type="component" value="Unassembled WGS sequence"/>
</dbReference>
<organism evidence="5 6">
    <name type="scientific">Streptomyces sulfonofaciens</name>
    <dbReference type="NCBI Taxonomy" id="68272"/>
    <lineage>
        <taxon>Bacteria</taxon>
        <taxon>Bacillati</taxon>
        <taxon>Actinomycetota</taxon>
        <taxon>Actinomycetes</taxon>
        <taxon>Kitasatosporales</taxon>
        <taxon>Streptomycetaceae</taxon>
        <taxon>Streptomyces</taxon>
    </lineage>
</organism>
<protein>
    <recommendedName>
        <fullName evidence="3">Carboxylic ester hydrolase</fullName>
        <ecNumber evidence="3">3.1.1.-</ecNumber>
    </recommendedName>
</protein>
<dbReference type="InterPro" id="IPR002018">
    <property type="entry name" value="CarbesteraseB"/>
</dbReference>
<reference evidence="5" key="1">
    <citation type="journal article" date="2014" name="Int. J. Syst. Evol. Microbiol.">
        <title>Complete genome sequence of Corynebacterium casei LMG S-19264T (=DSM 44701T), isolated from a smear-ripened cheese.</title>
        <authorList>
            <consortium name="US DOE Joint Genome Institute (JGI-PGF)"/>
            <person name="Walter F."/>
            <person name="Albersmeier A."/>
            <person name="Kalinowski J."/>
            <person name="Ruckert C."/>
        </authorList>
    </citation>
    <scope>NUCLEOTIDE SEQUENCE</scope>
    <source>
        <strain evidence="5">JCM 5069</strain>
    </source>
</reference>
<dbReference type="Gene3D" id="3.40.50.1820">
    <property type="entry name" value="alpha/beta hydrolase"/>
    <property type="match status" value="1"/>
</dbReference>
<evidence type="ECO:0000256" key="2">
    <source>
        <dbReference type="ARBA" id="ARBA00022801"/>
    </source>
</evidence>
<comment type="caution">
    <text evidence="5">The sequence shown here is derived from an EMBL/GenBank/DDBJ whole genome shotgun (WGS) entry which is preliminary data.</text>
</comment>
<dbReference type="InterPro" id="IPR029058">
    <property type="entry name" value="AB_hydrolase_fold"/>
</dbReference>
<feature type="domain" description="Carboxylesterase type B" evidence="4">
    <location>
        <begin position="3"/>
        <end position="322"/>
    </location>
</feature>
<dbReference type="EMBL" id="BNCD01000022">
    <property type="protein sequence ID" value="GHH86362.1"/>
    <property type="molecule type" value="Genomic_DNA"/>
</dbReference>
<evidence type="ECO:0000313" key="6">
    <source>
        <dbReference type="Proteomes" id="UP000603708"/>
    </source>
</evidence>
<dbReference type="PROSITE" id="PS00122">
    <property type="entry name" value="CARBOXYLESTERASE_B_1"/>
    <property type="match status" value="1"/>
</dbReference>
<dbReference type="InterPro" id="IPR050309">
    <property type="entry name" value="Type-B_Carboxylest/Lipase"/>
</dbReference>
<evidence type="ECO:0000313" key="5">
    <source>
        <dbReference type="EMBL" id="GHH86362.1"/>
    </source>
</evidence>
<reference evidence="5" key="2">
    <citation type="submission" date="2020-09" db="EMBL/GenBank/DDBJ databases">
        <authorList>
            <person name="Sun Q."/>
            <person name="Ohkuma M."/>
        </authorList>
    </citation>
    <scope>NUCLEOTIDE SEQUENCE</scope>
    <source>
        <strain evidence="5">JCM 5069</strain>
    </source>
</reference>